<dbReference type="EMBL" id="OU503039">
    <property type="protein sequence ID" value="CAI9759848.1"/>
    <property type="molecule type" value="Genomic_DNA"/>
</dbReference>
<sequence length="102" mass="10725">MSPSWQAKHGQGLASATTWQAKQDIAAPGDDILAAYPPIPSARNGYAFSSGASMASLRASGIVALLRLVSGSYKVVTRCYSLENQSLFGTTTFGSGRHNKDC</sequence>
<dbReference type="Pfam" id="PF00082">
    <property type="entry name" value="Peptidase_S8"/>
    <property type="match status" value="1"/>
</dbReference>
<dbReference type="GO" id="GO:0004252">
    <property type="term" value="F:serine-type endopeptidase activity"/>
    <property type="evidence" value="ECO:0007669"/>
    <property type="project" value="InterPro"/>
</dbReference>
<dbReference type="InterPro" id="IPR036852">
    <property type="entry name" value="Peptidase_S8/S53_dom_sf"/>
</dbReference>
<reference evidence="2" key="1">
    <citation type="submission" date="2023-05" db="EMBL/GenBank/DDBJ databases">
        <authorList>
            <person name="Huff M."/>
        </authorList>
    </citation>
    <scope>NUCLEOTIDE SEQUENCE</scope>
</reference>
<dbReference type="Gene3D" id="3.40.50.200">
    <property type="entry name" value="Peptidase S8/S53 domain"/>
    <property type="match status" value="1"/>
</dbReference>
<evidence type="ECO:0000313" key="2">
    <source>
        <dbReference type="EMBL" id="CAI9759848.1"/>
    </source>
</evidence>
<keyword evidence="3" id="KW-1185">Reference proteome</keyword>
<proteinExistence type="predicted"/>
<dbReference type="GO" id="GO:0006508">
    <property type="term" value="P:proteolysis"/>
    <property type="evidence" value="ECO:0007669"/>
    <property type="project" value="InterPro"/>
</dbReference>
<evidence type="ECO:0000313" key="3">
    <source>
        <dbReference type="Proteomes" id="UP000834106"/>
    </source>
</evidence>
<evidence type="ECO:0000259" key="1">
    <source>
        <dbReference type="Pfam" id="PF00082"/>
    </source>
</evidence>
<accession>A0AAD1YYQ2</accession>
<dbReference type="SUPFAM" id="SSF52743">
    <property type="entry name" value="Subtilisin-like"/>
    <property type="match status" value="1"/>
</dbReference>
<name>A0AAD1YYQ2_9LAMI</name>
<organism evidence="2 3">
    <name type="scientific">Fraxinus pennsylvanica</name>
    <dbReference type="NCBI Taxonomy" id="56036"/>
    <lineage>
        <taxon>Eukaryota</taxon>
        <taxon>Viridiplantae</taxon>
        <taxon>Streptophyta</taxon>
        <taxon>Embryophyta</taxon>
        <taxon>Tracheophyta</taxon>
        <taxon>Spermatophyta</taxon>
        <taxon>Magnoliopsida</taxon>
        <taxon>eudicotyledons</taxon>
        <taxon>Gunneridae</taxon>
        <taxon>Pentapetalae</taxon>
        <taxon>asterids</taxon>
        <taxon>lamiids</taxon>
        <taxon>Lamiales</taxon>
        <taxon>Oleaceae</taxon>
        <taxon>Oleeae</taxon>
        <taxon>Fraxinus</taxon>
    </lineage>
</organism>
<protein>
    <recommendedName>
        <fullName evidence="1">Peptidase S8/S53 domain-containing protein</fullName>
    </recommendedName>
</protein>
<dbReference type="Proteomes" id="UP000834106">
    <property type="component" value="Chromosome 4"/>
</dbReference>
<gene>
    <name evidence="2" type="ORF">FPE_LOCUS7278</name>
</gene>
<dbReference type="InterPro" id="IPR000209">
    <property type="entry name" value="Peptidase_S8/S53_dom"/>
</dbReference>
<feature type="domain" description="Peptidase S8/S53" evidence="1">
    <location>
        <begin position="18"/>
        <end position="71"/>
    </location>
</feature>
<dbReference type="AlphaFoldDB" id="A0AAD1YYQ2"/>